<reference evidence="2" key="1">
    <citation type="submission" date="2014-09" db="EMBL/GenBank/DDBJ databases">
        <authorList>
            <person name="Mudge J."/>
            <person name="Ramaraj T."/>
            <person name="Lindquist I.E."/>
            <person name="Bharti A.K."/>
            <person name="Sundararajan A."/>
            <person name="Cameron C.T."/>
            <person name="Woodward J.E."/>
            <person name="May G.D."/>
            <person name="Brubaker C."/>
            <person name="Broadhvest J."/>
            <person name="Wilkins T.A."/>
        </authorList>
    </citation>
    <scope>NUCLEOTIDE SEQUENCE</scope>
    <source>
        <strain evidence="2">cv. AKA8401</strain>
    </source>
</reference>
<dbReference type="Proteomes" id="UP000032142">
    <property type="component" value="Unassembled WGS sequence"/>
</dbReference>
<proteinExistence type="predicted"/>
<evidence type="ECO:0000313" key="2">
    <source>
        <dbReference type="Proteomes" id="UP000032142"/>
    </source>
</evidence>
<dbReference type="EMBL" id="KN395646">
    <property type="protein sequence ID" value="KHG11336.1"/>
    <property type="molecule type" value="Genomic_DNA"/>
</dbReference>
<dbReference type="AlphaFoldDB" id="A0A0B0NJV3"/>
<sequence length="28" mass="3430">MKPFINTILYIIPKSQYHTYNINNIYNL</sequence>
<name>A0A0B0NJV3_GOSAR</name>
<organism evidence="1 2">
    <name type="scientific">Gossypium arboreum</name>
    <name type="common">Tree cotton</name>
    <name type="synonym">Gossypium nanking</name>
    <dbReference type="NCBI Taxonomy" id="29729"/>
    <lineage>
        <taxon>Eukaryota</taxon>
        <taxon>Viridiplantae</taxon>
        <taxon>Streptophyta</taxon>
        <taxon>Embryophyta</taxon>
        <taxon>Tracheophyta</taxon>
        <taxon>Spermatophyta</taxon>
        <taxon>Magnoliopsida</taxon>
        <taxon>eudicotyledons</taxon>
        <taxon>Gunneridae</taxon>
        <taxon>Pentapetalae</taxon>
        <taxon>rosids</taxon>
        <taxon>malvids</taxon>
        <taxon>Malvales</taxon>
        <taxon>Malvaceae</taxon>
        <taxon>Malvoideae</taxon>
        <taxon>Gossypium</taxon>
    </lineage>
</organism>
<protein>
    <submittedName>
        <fullName evidence="1">Uncharacterized protein</fullName>
    </submittedName>
</protein>
<evidence type="ECO:0000313" key="1">
    <source>
        <dbReference type="EMBL" id="KHG11336.1"/>
    </source>
</evidence>
<keyword evidence="2" id="KW-1185">Reference proteome</keyword>
<accession>A0A0B0NJV3</accession>
<gene>
    <name evidence="1" type="ORF">F383_16408</name>
</gene>